<feature type="transmembrane region" description="Helical" evidence="1">
    <location>
        <begin position="95"/>
        <end position="113"/>
    </location>
</feature>
<reference evidence="2 3" key="1">
    <citation type="submission" date="2024-02" db="EMBL/GenBank/DDBJ databases">
        <authorList>
            <person name="Daric V."/>
            <person name="Darras S."/>
        </authorList>
    </citation>
    <scope>NUCLEOTIDE SEQUENCE [LARGE SCALE GENOMIC DNA]</scope>
</reference>
<gene>
    <name evidence="2" type="ORF">CVLEPA_LOCUS5368</name>
</gene>
<protein>
    <submittedName>
        <fullName evidence="2">Uncharacterized protein</fullName>
    </submittedName>
</protein>
<keyword evidence="3" id="KW-1185">Reference proteome</keyword>
<dbReference type="EMBL" id="CAWYQH010000024">
    <property type="protein sequence ID" value="CAK8675834.1"/>
    <property type="molecule type" value="Genomic_DNA"/>
</dbReference>
<feature type="transmembrane region" description="Helical" evidence="1">
    <location>
        <begin position="259"/>
        <end position="281"/>
    </location>
</feature>
<feature type="transmembrane region" description="Helical" evidence="1">
    <location>
        <begin position="119"/>
        <end position="140"/>
    </location>
</feature>
<keyword evidence="1" id="KW-0812">Transmembrane</keyword>
<evidence type="ECO:0000313" key="2">
    <source>
        <dbReference type="EMBL" id="CAK8675834.1"/>
    </source>
</evidence>
<dbReference type="Proteomes" id="UP001642483">
    <property type="component" value="Unassembled WGS sequence"/>
</dbReference>
<proteinExistence type="predicted"/>
<feature type="transmembrane region" description="Helical" evidence="1">
    <location>
        <begin position="60"/>
        <end position="83"/>
    </location>
</feature>
<keyword evidence="1" id="KW-0472">Membrane</keyword>
<name>A0ABP0F7Z0_CLALP</name>
<keyword evidence="1" id="KW-1133">Transmembrane helix</keyword>
<feature type="transmembrane region" description="Helical" evidence="1">
    <location>
        <begin position="7"/>
        <end position="27"/>
    </location>
</feature>
<evidence type="ECO:0000313" key="3">
    <source>
        <dbReference type="Proteomes" id="UP001642483"/>
    </source>
</evidence>
<accession>A0ABP0F7Z0</accession>
<dbReference type="PANTHER" id="PTHR33802:SF1">
    <property type="entry name" value="XK-RELATED PROTEIN"/>
    <property type="match status" value="1"/>
</dbReference>
<comment type="caution">
    <text evidence="2">The sequence shown here is derived from an EMBL/GenBank/DDBJ whole genome shotgun (WGS) entry which is preliminary data.</text>
</comment>
<organism evidence="2 3">
    <name type="scientific">Clavelina lepadiformis</name>
    <name type="common">Light-bulb sea squirt</name>
    <name type="synonym">Ascidia lepadiformis</name>
    <dbReference type="NCBI Taxonomy" id="159417"/>
    <lineage>
        <taxon>Eukaryota</taxon>
        <taxon>Metazoa</taxon>
        <taxon>Chordata</taxon>
        <taxon>Tunicata</taxon>
        <taxon>Ascidiacea</taxon>
        <taxon>Aplousobranchia</taxon>
        <taxon>Clavelinidae</taxon>
        <taxon>Clavelina</taxon>
    </lineage>
</organism>
<evidence type="ECO:0000256" key="1">
    <source>
        <dbReference type="SAM" id="Phobius"/>
    </source>
</evidence>
<feature type="transmembrane region" description="Helical" evidence="1">
    <location>
        <begin position="235"/>
        <end position="253"/>
    </location>
</feature>
<sequence>MMSERFLIMLNLMFNFVTIWLFSAFALGKKLNIPGSDFFVNGPLPIIEKYPADNIPAKPLVVIGWTSCLLSGLGSAILLLKVAFVSSDHKSFRPAFYLCWIGANCGCAIWSFTFDREKLIHSLVTVLCVCLLAIGTTALACGEHSNSGKQNSWYNKVILSYLGLFNSWAFTALTSTTSLALYYKPSAEQESAELIGLLTIEKCATIGNLTMAAAFFAWVVLDLTLASHLTNEIKTIYPAVAVFMFGLFLSNFSTAGISVSQAVCLMVATISIVVWSLRSFLKKYLGLLENKSKKNN</sequence>
<feature type="transmembrane region" description="Helical" evidence="1">
    <location>
        <begin position="161"/>
        <end position="183"/>
    </location>
</feature>
<feature type="transmembrane region" description="Helical" evidence="1">
    <location>
        <begin position="203"/>
        <end position="223"/>
    </location>
</feature>
<dbReference type="PANTHER" id="PTHR33802">
    <property type="entry name" value="SI:CH211-161H7.5-RELATED"/>
    <property type="match status" value="1"/>
</dbReference>